<accession>A0AAD1YVK5</accession>
<proteinExistence type="predicted"/>
<evidence type="ECO:0000313" key="1">
    <source>
        <dbReference type="EMBL" id="CAI9757835.1"/>
    </source>
</evidence>
<dbReference type="EMBL" id="OU503038">
    <property type="protein sequence ID" value="CAI9757835.1"/>
    <property type="molecule type" value="Genomic_DNA"/>
</dbReference>
<keyword evidence="2" id="KW-1185">Reference proteome</keyword>
<reference evidence="1" key="1">
    <citation type="submission" date="2023-05" db="EMBL/GenBank/DDBJ databases">
        <authorList>
            <person name="Huff M."/>
        </authorList>
    </citation>
    <scope>NUCLEOTIDE SEQUENCE</scope>
</reference>
<organism evidence="1 2">
    <name type="scientific">Fraxinus pennsylvanica</name>
    <dbReference type="NCBI Taxonomy" id="56036"/>
    <lineage>
        <taxon>Eukaryota</taxon>
        <taxon>Viridiplantae</taxon>
        <taxon>Streptophyta</taxon>
        <taxon>Embryophyta</taxon>
        <taxon>Tracheophyta</taxon>
        <taxon>Spermatophyta</taxon>
        <taxon>Magnoliopsida</taxon>
        <taxon>eudicotyledons</taxon>
        <taxon>Gunneridae</taxon>
        <taxon>Pentapetalae</taxon>
        <taxon>asterids</taxon>
        <taxon>lamiids</taxon>
        <taxon>Lamiales</taxon>
        <taxon>Oleaceae</taxon>
        <taxon>Oleeae</taxon>
        <taxon>Fraxinus</taxon>
    </lineage>
</organism>
<gene>
    <name evidence="1" type="ORF">FPE_LOCUS5265</name>
</gene>
<dbReference type="AlphaFoldDB" id="A0AAD1YVK5"/>
<name>A0AAD1YVK5_9LAMI</name>
<dbReference type="Proteomes" id="UP000834106">
    <property type="component" value="Chromosome 3"/>
</dbReference>
<protein>
    <submittedName>
        <fullName evidence="1">Uncharacterized protein</fullName>
    </submittedName>
</protein>
<evidence type="ECO:0000313" key="2">
    <source>
        <dbReference type="Proteomes" id="UP000834106"/>
    </source>
</evidence>
<sequence>MQHGAGTKNYLQPMDRRLIEVARKGDVHQLQNLIEDDPFLMKAVALLGRETPLHIACMPVKIPESAEMDTALSSQNLSKPTKRTCLTPLSDFSNPIMAQAAFLSTLVGVDVAEVATRAALAALSALEDIKLKREFEILKERKNKIGTPHITVS</sequence>